<dbReference type="EMBL" id="DF237168">
    <property type="protein sequence ID" value="GAQ85058.1"/>
    <property type="molecule type" value="Genomic_DNA"/>
</dbReference>
<proteinExistence type="predicted"/>
<gene>
    <name evidence="1" type="ORF">KFL_002190140</name>
</gene>
<dbReference type="Proteomes" id="UP000054558">
    <property type="component" value="Unassembled WGS sequence"/>
</dbReference>
<keyword evidence="2" id="KW-1185">Reference proteome</keyword>
<name>A0A1Y1IAD2_KLENI</name>
<dbReference type="AlphaFoldDB" id="A0A1Y1IAD2"/>
<sequence>METRQKKAQRFVSELHRPLRLDTLGGQEKMALAESLKTAPWFQINAHGGVSGGAFRVPKGKVLVLLTPPGLFGRSLRDDRRLKEARGRVLSAVTEGVPQASRVPPIPDSYLRIFLPGDWAPDAALAFTNLPDPGVVPLSLTEKPWFKALAGGEDILGLLAMYAESRSLVPLRGIHTSLGDLFHKFIPDVTGVFVSYFCRFADSAANHAFDMALNRVGFGTRQTSVVLRDPIVADAMRNWRAWPLNDLEHFRQTYENLKLAVQAGTDPDIIALKAMFPRRFFPMTRDKYERLFPDLVINIPKPTPSHRMAQVDAEVQNVERTIPDVTLTDQEHKRCVTLDLSGDLRKPTRHPFVPVTNRRI</sequence>
<protein>
    <submittedName>
        <fullName evidence="1">Uncharacterized protein</fullName>
    </submittedName>
</protein>
<reference evidence="1 2" key="1">
    <citation type="journal article" date="2014" name="Nat. Commun.">
        <title>Klebsormidium flaccidum genome reveals primary factors for plant terrestrial adaptation.</title>
        <authorList>
            <person name="Hori K."/>
            <person name="Maruyama F."/>
            <person name="Fujisawa T."/>
            <person name="Togashi T."/>
            <person name="Yamamoto N."/>
            <person name="Seo M."/>
            <person name="Sato S."/>
            <person name="Yamada T."/>
            <person name="Mori H."/>
            <person name="Tajima N."/>
            <person name="Moriyama T."/>
            <person name="Ikeuchi M."/>
            <person name="Watanabe M."/>
            <person name="Wada H."/>
            <person name="Kobayashi K."/>
            <person name="Saito M."/>
            <person name="Masuda T."/>
            <person name="Sasaki-Sekimoto Y."/>
            <person name="Mashiguchi K."/>
            <person name="Awai K."/>
            <person name="Shimojima M."/>
            <person name="Masuda S."/>
            <person name="Iwai M."/>
            <person name="Nobusawa T."/>
            <person name="Narise T."/>
            <person name="Kondo S."/>
            <person name="Saito H."/>
            <person name="Sato R."/>
            <person name="Murakawa M."/>
            <person name="Ihara Y."/>
            <person name="Oshima-Yamada Y."/>
            <person name="Ohtaka K."/>
            <person name="Satoh M."/>
            <person name="Sonobe K."/>
            <person name="Ishii M."/>
            <person name="Ohtani R."/>
            <person name="Kanamori-Sato M."/>
            <person name="Honoki R."/>
            <person name="Miyazaki D."/>
            <person name="Mochizuki H."/>
            <person name="Umetsu J."/>
            <person name="Higashi K."/>
            <person name="Shibata D."/>
            <person name="Kamiya Y."/>
            <person name="Sato N."/>
            <person name="Nakamura Y."/>
            <person name="Tabata S."/>
            <person name="Ida S."/>
            <person name="Kurokawa K."/>
            <person name="Ohta H."/>
        </authorList>
    </citation>
    <scope>NUCLEOTIDE SEQUENCE [LARGE SCALE GENOMIC DNA]</scope>
    <source>
        <strain evidence="1 2">NIES-2285</strain>
    </source>
</reference>
<accession>A0A1Y1IAD2</accession>
<evidence type="ECO:0000313" key="2">
    <source>
        <dbReference type="Proteomes" id="UP000054558"/>
    </source>
</evidence>
<organism evidence="1 2">
    <name type="scientific">Klebsormidium nitens</name>
    <name type="common">Green alga</name>
    <name type="synonym">Ulothrix nitens</name>
    <dbReference type="NCBI Taxonomy" id="105231"/>
    <lineage>
        <taxon>Eukaryota</taxon>
        <taxon>Viridiplantae</taxon>
        <taxon>Streptophyta</taxon>
        <taxon>Klebsormidiophyceae</taxon>
        <taxon>Klebsormidiales</taxon>
        <taxon>Klebsormidiaceae</taxon>
        <taxon>Klebsormidium</taxon>
    </lineage>
</organism>
<evidence type="ECO:0000313" key="1">
    <source>
        <dbReference type="EMBL" id="GAQ85058.1"/>
    </source>
</evidence>